<keyword evidence="2" id="KW-1133">Transmembrane helix</keyword>
<reference evidence="4" key="2">
    <citation type="submission" date="2011-04" db="EMBL/GenBank/DDBJ databases">
        <title>The complete genome of chromosome of Treponema succinifaciens DSM 2489.</title>
        <authorList>
            <person name="Lucas S."/>
            <person name="Copeland A."/>
            <person name="Lapidus A."/>
            <person name="Bruce D."/>
            <person name="Goodwin L."/>
            <person name="Pitluck S."/>
            <person name="Peters L."/>
            <person name="Kyrpides N."/>
            <person name="Mavromatis K."/>
            <person name="Ivanova N."/>
            <person name="Ovchinnikova G."/>
            <person name="Teshima H."/>
            <person name="Detter J.C."/>
            <person name="Tapia R."/>
            <person name="Han C."/>
            <person name="Land M."/>
            <person name="Hauser L."/>
            <person name="Markowitz V."/>
            <person name="Cheng J.-F."/>
            <person name="Hugenholtz P."/>
            <person name="Woyke T."/>
            <person name="Wu D."/>
            <person name="Gronow S."/>
            <person name="Wellnitz S."/>
            <person name="Brambilla E."/>
            <person name="Klenk H.-P."/>
            <person name="Eisen J.A."/>
        </authorList>
    </citation>
    <scope>NUCLEOTIDE SEQUENCE [LARGE SCALE GENOMIC DNA]</scope>
    <source>
        <strain evidence="4">ATCC 33096 / DSM 2489 / 6091</strain>
    </source>
</reference>
<evidence type="ECO:0000256" key="2">
    <source>
        <dbReference type="SAM" id="Phobius"/>
    </source>
</evidence>
<dbReference type="AlphaFoldDB" id="F2NXY8"/>
<evidence type="ECO:0000313" key="4">
    <source>
        <dbReference type="Proteomes" id="UP000006852"/>
    </source>
</evidence>
<organism evidence="3 4">
    <name type="scientific">Treponema succinifaciens (strain ATCC 33096 / DSM 2489 / 6091)</name>
    <dbReference type="NCBI Taxonomy" id="869209"/>
    <lineage>
        <taxon>Bacteria</taxon>
        <taxon>Pseudomonadati</taxon>
        <taxon>Spirochaetota</taxon>
        <taxon>Spirochaetia</taxon>
        <taxon>Spirochaetales</taxon>
        <taxon>Treponemataceae</taxon>
        <taxon>Treponema</taxon>
    </lineage>
</organism>
<keyword evidence="2" id="KW-0472">Membrane</keyword>
<dbReference type="KEGG" id="tsu:Tresu_0509"/>
<evidence type="ECO:0000256" key="1">
    <source>
        <dbReference type="SAM" id="Coils"/>
    </source>
</evidence>
<keyword evidence="4" id="KW-1185">Reference proteome</keyword>
<dbReference type="HOGENOM" id="CLU_541767_0_0_12"/>
<dbReference type="Proteomes" id="UP000006852">
    <property type="component" value="Chromosome"/>
</dbReference>
<reference evidence="3 4" key="1">
    <citation type="journal article" date="2011" name="Stand. Genomic Sci.">
        <title>Complete genome sequence of Treponema succinifaciens type strain (6091).</title>
        <authorList>
            <person name="Han C."/>
            <person name="Gronow S."/>
            <person name="Teshima H."/>
            <person name="Lapidus A."/>
            <person name="Nolan M."/>
            <person name="Lucas S."/>
            <person name="Hammon N."/>
            <person name="Deshpande S."/>
            <person name="Cheng J.F."/>
            <person name="Zeytun A."/>
            <person name="Tapia R."/>
            <person name="Goodwin L."/>
            <person name="Pitluck S."/>
            <person name="Liolios K."/>
            <person name="Pagani I."/>
            <person name="Ivanova N."/>
            <person name="Mavromatis K."/>
            <person name="Mikhailova N."/>
            <person name="Huntemann M."/>
            <person name="Pati A."/>
            <person name="Chen A."/>
            <person name="Palaniappan K."/>
            <person name="Land M."/>
            <person name="Hauser L."/>
            <person name="Brambilla E.M."/>
            <person name="Rohde M."/>
            <person name="Goker M."/>
            <person name="Woyke T."/>
            <person name="Bristow J."/>
            <person name="Eisen J.A."/>
            <person name="Markowitz V."/>
            <person name="Hugenholtz P."/>
            <person name="Kyrpides N.C."/>
            <person name="Klenk H.P."/>
            <person name="Detter J.C."/>
        </authorList>
    </citation>
    <scope>NUCLEOTIDE SEQUENCE [LARGE SCALE GENOMIC DNA]</scope>
    <source>
        <strain evidence="4">ATCC 33096 / DSM 2489 / 6091</strain>
    </source>
</reference>
<accession>F2NXY8</accession>
<protein>
    <submittedName>
        <fullName evidence="3">Uncharacterized protein</fullName>
    </submittedName>
</protein>
<dbReference type="STRING" id="869209.Tresu_0509"/>
<name>F2NXY8_TRES6</name>
<keyword evidence="1" id="KW-0175">Coiled coil</keyword>
<gene>
    <name evidence="3" type="ordered locus">Tresu_0509</name>
</gene>
<dbReference type="EMBL" id="CP002631">
    <property type="protein sequence ID" value="AEB13458.1"/>
    <property type="molecule type" value="Genomic_DNA"/>
</dbReference>
<evidence type="ECO:0000313" key="3">
    <source>
        <dbReference type="EMBL" id="AEB13458.1"/>
    </source>
</evidence>
<proteinExistence type="predicted"/>
<feature type="coiled-coil region" evidence="1">
    <location>
        <begin position="66"/>
        <end position="114"/>
    </location>
</feature>
<feature type="transmembrane region" description="Helical" evidence="2">
    <location>
        <begin position="322"/>
        <end position="347"/>
    </location>
</feature>
<keyword evidence="2" id="KW-0812">Transmembrane</keyword>
<sequence>MMLLKTSMTLQNRQSVMLKEIWMPAWIMRIMSGMFNGMQTAGRKGAAPRQKIIVDRLGYNEAKKCEAMAKAELNRYKGQVDNWKRQMNAAESCLKKAENEKEVLANKIENFILDVYELNLMNESVEFLSTIKNSQITLSQGTKDELFSRLFFIQNVYRKQFEKFEELIKKEGKTYEKQQFVKTPKSILYSAARKIKAKKFKGKIAAALTSNDIYSAKLSYSAKSEFIVPKKKVEIATQKIQALCKNFVLSIDRKNFKIEMNKNYENDEIASNLEQFGSQFEEYCSEYTALLGEFHANRASNSKVKILIGKIGNWHLNHWPKLWYKIVSILSAVLVAAVLGFGIFIGIDTVKRNDKYKKSFVEWTVTNNSETNEFSSASKNFKLEESLMRHVYMYAIAENEVQDKIQSCKTRIESNPDRCLPFSDELNVWLKENLSGCLAVGKTTVVFLTIDDYTGEITKRTGERNSHHRYYGVFEIATADDGSIVSITDLTGLGLYEQYNLHA</sequence>